<dbReference type="AlphaFoldDB" id="A0AAV1E1Z6"/>
<feature type="region of interest" description="Disordered" evidence="1">
    <location>
        <begin position="169"/>
        <end position="199"/>
    </location>
</feature>
<dbReference type="Proteomes" id="UP001161247">
    <property type="component" value="Chromosome 7"/>
</dbReference>
<accession>A0AAV1E1Z6</accession>
<sequence>MKRNDRRRKKNKNTASSSRAKIMKTTAAQSPAGSSKEITTTTAQSPAGSSMEIMTTTAQVPAGSSKEEKETEQKNQYVDKGTPEAIQALVAEALQVTAKGHLGEAKNEVILRLVDCVKWHKHQRDLLDWAAAKPVLEPIAEKKFKDLLNLTLYVAQAADSMTATVKRMRAGEKPPVPPKFVPFTLQEQPPLPPNQGSGA</sequence>
<gene>
    <name evidence="2" type="ORF">OLC1_LOCUS21037</name>
</gene>
<feature type="region of interest" description="Disordered" evidence="1">
    <location>
        <begin position="1"/>
        <end position="76"/>
    </location>
</feature>
<protein>
    <submittedName>
        <fullName evidence="2">OLC1v1014880C1</fullName>
    </submittedName>
</protein>
<name>A0AAV1E1Z6_OLDCO</name>
<reference evidence="2" key="1">
    <citation type="submission" date="2023-03" db="EMBL/GenBank/DDBJ databases">
        <authorList>
            <person name="Julca I."/>
        </authorList>
    </citation>
    <scope>NUCLEOTIDE SEQUENCE</scope>
</reference>
<feature type="compositionally biased region" description="Polar residues" evidence="1">
    <location>
        <begin position="26"/>
        <end position="59"/>
    </location>
</feature>
<feature type="compositionally biased region" description="Basic residues" evidence="1">
    <location>
        <begin position="1"/>
        <end position="12"/>
    </location>
</feature>
<evidence type="ECO:0000313" key="3">
    <source>
        <dbReference type="Proteomes" id="UP001161247"/>
    </source>
</evidence>
<proteinExistence type="predicted"/>
<evidence type="ECO:0000256" key="1">
    <source>
        <dbReference type="SAM" id="MobiDB-lite"/>
    </source>
</evidence>
<evidence type="ECO:0000313" key="2">
    <source>
        <dbReference type="EMBL" id="CAI9114216.1"/>
    </source>
</evidence>
<keyword evidence="3" id="KW-1185">Reference proteome</keyword>
<dbReference type="EMBL" id="OX459124">
    <property type="protein sequence ID" value="CAI9114216.1"/>
    <property type="molecule type" value="Genomic_DNA"/>
</dbReference>
<organism evidence="2 3">
    <name type="scientific">Oldenlandia corymbosa var. corymbosa</name>
    <dbReference type="NCBI Taxonomy" id="529605"/>
    <lineage>
        <taxon>Eukaryota</taxon>
        <taxon>Viridiplantae</taxon>
        <taxon>Streptophyta</taxon>
        <taxon>Embryophyta</taxon>
        <taxon>Tracheophyta</taxon>
        <taxon>Spermatophyta</taxon>
        <taxon>Magnoliopsida</taxon>
        <taxon>eudicotyledons</taxon>
        <taxon>Gunneridae</taxon>
        <taxon>Pentapetalae</taxon>
        <taxon>asterids</taxon>
        <taxon>lamiids</taxon>
        <taxon>Gentianales</taxon>
        <taxon>Rubiaceae</taxon>
        <taxon>Rubioideae</taxon>
        <taxon>Spermacoceae</taxon>
        <taxon>Hedyotis-Oldenlandia complex</taxon>
        <taxon>Oldenlandia</taxon>
    </lineage>
</organism>